<proteinExistence type="predicted"/>
<comment type="caution">
    <text evidence="1">The sequence shown here is derived from an EMBL/GenBank/DDBJ whole genome shotgun (WGS) entry which is preliminary data.</text>
</comment>
<evidence type="ECO:0000313" key="1">
    <source>
        <dbReference type="EMBL" id="TWU06171.1"/>
    </source>
</evidence>
<gene>
    <name evidence="1" type="ORF">Pla52n_18910</name>
</gene>
<protein>
    <submittedName>
        <fullName evidence="1">Uncharacterized protein</fullName>
    </submittedName>
</protein>
<dbReference type="AlphaFoldDB" id="A0A5C6B3W2"/>
<accession>A0A5C6B3W2</accession>
<dbReference type="EMBL" id="SJPN01000002">
    <property type="protein sequence ID" value="TWU06171.1"/>
    <property type="molecule type" value="Genomic_DNA"/>
</dbReference>
<dbReference type="Proteomes" id="UP000320176">
    <property type="component" value="Unassembled WGS sequence"/>
</dbReference>
<name>A0A5C6B3W2_9BACT</name>
<reference evidence="1 2" key="1">
    <citation type="submission" date="2019-02" db="EMBL/GenBank/DDBJ databases">
        <title>Deep-cultivation of Planctomycetes and their phenomic and genomic characterization uncovers novel biology.</title>
        <authorList>
            <person name="Wiegand S."/>
            <person name="Jogler M."/>
            <person name="Boedeker C."/>
            <person name="Pinto D."/>
            <person name="Vollmers J."/>
            <person name="Rivas-Marin E."/>
            <person name="Kohn T."/>
            <person name="Peeters S.H."/>
            <person name="Heuer A."/>
            <person name="Rast P."/>
            <person name="Oberbeckmann S."/>
            <person name="Bunk B."/>
            <person name="Jeske O."/>
            <person name="Meyerdierks A."/>
            <person name="Storesund J.E."/>
            <person name="Kallscheuer N."/>
            <person name="Luecker S."/>
            <person name="Lage O.M."/>
            <person name="Pohl T."/>
            <person name="Merkel B.J."/>
            <person name="Hornburger P."/>
            <person name="Mueller R.-W."/>
            <person name="Bruemmer F."/>
            <person name="Labrenz M."/>
            <person name="Spormann A.M."/>
            <person name="Op Den Camp H."/>
            <person name="Overmann J."/>
            <person name="Amann R."/>
            <person name="Jetten M.S.M."/>
            <person name="Mascher T."/>
            <person name="Medema M.H."/>
            <person name="Devos D.P."/>
            <person name="Kaster A.-K."/>
            <person name="Ovreas L."/>
            <person name="Rohde M."/>
            <person name="Galperin M.Y."/>
            <person name="Jogler C."/>
        </authorList>
    </citation>
    <scope>NUCLEOTIDE SEQUENCE [LARGE SCALE GENOMIC DNA]</scope>
    <source>
        <strain evidence="1 2">Pla52n</strain>
    </source>
</reference>
<evidence type="ECO:0000313" key="2">
    <source>
        <dbReference type="Proteomes" id="UP000320176"/>
    </source>
</evidence>
<organism evidence="1 2">
    <name type="scientific">Stieleria varia</name>
    <dbReference type="NCBI Taxonomy" id="2528005"/>
    <lineage>
        <taxon>Bacteria</taxon>
        <taxon>Pseudomonadati</taxon>
        <taxon>Planctomycetota</taxon>
        <taxon>Planctomycetia</taxon>
        <taxon>Pirellulales</taxon>
        <taxon>Pirellulaceae</taxon>
        <taxon>Stieleria</taxon>
    </lineage>
</organism>
<sequence length="42" mass="4701">MGLDGTNRTYRTDMSYWSHLPIVSQAWGSVALTPGWTIGAFR</sequence>
<keyword evidence="2" id="KW-1185">Reference proteome</keyword>